<keyword evidence="2" id="KW-1185">Reference proteome</keyword>
<sequence>MGAPALLVAVQANPVPIKNKPPRSQVTGIKEASRFWPSASSAIGADTLPRDKPMQ</sequence>
<organism evidence="1 2">
    <name type="scientific">Aspergillus uvarum CBS 121591</name>
    <dbReference type="NCBI Taxonomy" id="1448315"/>
    <lineage>
        <taxon>Eukaryota</taxon>
        <taxon>Fungi</taxon>
        <taxon>Dikarya</taxon>
        <taxon>Ascomycota</taxon>
        <taxon>Pezizomycotina</taxon>
        <taxon>Eurotiomycetes</taxon>
        <taxon>Eurotiomycetidae</taxon>
        <taxon>Eurotiales</taxon>
        <taxon>Aspergillaceae</taxon>
        <taxon>Aspergillus</taxon>
        <taxon>Aspergillus subgen. Circumdati</taxon>
    </lineage>
</organism>
<dbReference type="AlphaFoldDB" id="A0A319CXB0"/>
<protein>
    <submittedName>
        <fullName evidence="1">Uncharacterized protein</fullName>
    </submittedName>
</protein>
<dbReference type="EMBL" id="KZ821674">
    <property type="protein sequence ID" value="PYH87067.1"/>
    <property type="molecule type" value="Genomic_DNA"/>
</dbReference>
<proteinExistence type="predicted"/>
<evidence type="ECO:0000313" key="2">
    <source>
        <dbReference type="Proteomes" id="UP000248340"/>
    </source>
</evidence>
<gene>
    <name evidence="1" type="ORF">BO82DRAFT_2120</name>
</gene>
<reference evidence="1 2" key="1">
    <citation type="submission" date="2016-12" db="EMBL/GenBank/DDBJ databases">
        <title>The genomes of Aspergillus section Nigri reveals drivers in fungal speciation.</title>
        <authorList>
            <consortium name="DOE Joint Genome Institute"/>
            <person name="Vesth T.C."/>
            <person name="Nybo J."/>
            <person name="Theobald S."/>
            <person name="Brandl J."/>
            <person name="Frisvad J.C."/>
            <person name="Nielsen K.F."/>
            <person name="Lyhne E.K."/>
            <person name="Kogle M.E."/>
            <person name="Kuo A."/>
            <person name="Riley R."/>
            <person name="Clum A."/>
            <person name="Nolan M."/>
            <person name="Lipzen A."/>
            <person name="Salamov A."/>
            <person name="Henrissat B."/>
            <person name="Wiebenga A."/>
            <person name="De Vries R.P."/>
            <person name="Grigoriev I.V."/>
            <person name="Mortensen U.H."/>
            <person name="Andersen M.R."/>
            <person name="Baker S.E."/>
        </authorList>
    </citation>
    <scope>NUCLEOTIDE SEQUENCE [LARGE SCALE GENOMIC DNA]</scope>
    <source>
        <strain evidence="1 2">CBS 121591</strain>
    </source>
</reference>
<name>A0A319CXB0_9EURO</name>
<dbReference type="RefSeq" id="XP_025497267.1">
    <property type="nucleotide sequence ID" value="XM_025630711.1"/>
</dbReference>
<evidence type="ECO:0000313" key="1">
    <source>
        <dbReference type="EMBL" id="PYH87067.1"/>
    </source>
</evidence>
<accession>A0A319CXB0</accession>
<dbReference type="VEuPathDB" id="FungiDB:BO82DRAFT_2120"/>
<dbReference type="Proteomes" id="UP000248340">
    <property type="component" value="Unassembled WGS sequence"/>
</dbReference>
<dbReference type="GeneID" id="37133452"/>